<name>A0A813X7M8_9BILA</name>
<keyword evidence="2" id="KW-1185">Reference proteome</keyword>
<dbReference type="Proteomes" id="UP000663879">
    <property type="component" value="Unassembled WGS sequence"/>
</dbReference>
<evidence type="ECO:0000313" key="2">
    <source>
        <dbReference type="Proteomes" id="UP000663879"/>
    </source>
</evidence>
<evidence type="ECO:0000313" key="1">
    <source>
        <dbReference type="EMBL" id="CAF0862883.1"/>
    </source>
</evidence>
<sequence length="106" mass="12319">MHDVKQKVLIPFSEFVTTANDQITITKYPRSIQNKLNKNYYPNVIVTDMSWALINSVLTAFKSCSISDYLNLVFEKLFINEKINIEEKIKTKIYLCRKDSSSSSFL</sequence>
<accession>A0A813X7M8</accession>
<comment type="caution">
    <text evidence="1">The sequence shown here is derived from an EMBL/GenBank/DDBJ whole genome shotgun (WGS) entry which is preliminary data.</text>
</comment>
<gene>
    <name evidence="1" type="ORF">OXX778_LOCUS9528</name>
</gene>
<dbReference type="AlphaFoldDB" id="A0A813X7M8"/>
<protein>
    <submittedName>
        <fullName evidence="1">Uncharacterized protein</fullName>
    </submittedName>
</protein>
<organism evidence="1 2">
    <name type="scientific">Brachionus calyciflorus</name>
    <dbReference type="NCBI Taxonomy" id="104777"/>
    <lineage>
        <taxon>Eukaryota</taxon>
        <taxon>Metazoa</taxon>
        <taxon>Spiralia</taxon>
        <taxon>Gnathifera</taxon>
        <taxon>Rotifera</taxon>
        <taxon>Eurotatoria</taxon>
        <taxon>Monogononta</taxon>
        <taxon>Pseudotrocha</taxon>
        <taxon>Ploima</taxon>
        <taxon>Brachionidae</taxon>
        <taxon>Brachionus</taxon>
    </lineage>
</organism>
<dbReference type="OrthoDB" id="6782894at2759"/>
<proteinExistence type="predicted"/>
<reference evidence="1" key="1">
    <citation type="submission" date="2021-02" db="EMBL/GenBank/DDBJ databases">
        <authorList>
            <person name="Nowell W R."/>
        </authorList>
    </citation>
    <scope>NUCLEOTIDE SEQUENCE</scope>
    <source>
        <strain evidence="1">Ploen Becks lab</strain>
    </source>
</reference>
<dbReference type="EMBL" id="CAJNOC010001414">
    <property type="protein sequence ID" value="CAF0862883.1"/>
    <property type="molecule type" value="Genomic_DNA"/>
</dbReference>